<dbReference type="PANTHER" id="PTHR13615:SF3">
    <property type="entry name" value="GLYCOSYLTRANSFERASE-LIKE DOMAIN-CONTAINING PROTEIN 1"/>
    <property type="match status" value="1"/>
</dbReference>
<dbReference type="EMBL" id="UINC01141027">
    <property type="protein sequence ID" value="SVD28523.1"/>
    <property type="molecule type" value="Genomic_DNA"/>
</dbReference>
<sequence>MATKLKVLLLEPFHSGSHQAWAEGLMKHTRHEISFISHPGSFWRWRVRGSALTMAEKTQEIVNDKGKPDVVLASGMIDLAAWLGFTKRFIGDPPVVLYQHENQLTYPVSSSQPPGSSMKFVNWKNMAIADQI</sequence>
<evidence type="ECO:0000256" key="4">
    <source>
        <dbReference type="ARBA" id="ARBA00044517"/>
    </source>
</evidence>
<evidence type="ECO:0000256" key="6">
    <source>
        <dbReference type="ARBA" id="ARBA00048439"/>
    </source>
</evidence>
<evidence type="ECO:0000256" key="2">
    <source>
        <dbReference type="ARBA" id="ARBA00022676"/>
    </source>
</evidence>
<gene>
    <name evidence="8" type="ORF">METZ01_LOCUS381377</name>
</gene>
<feature type="non-terminal residue" evidence="8">
    <location>
        <position position="132"/>
    </location>
</feature>
<dbReference type="PANTHER" id="PTHR13615">
    <property type="entry name" value="GLYCOSYLTRANSFERASE-LIKE 1"/>
    <property type="match status" value="1"/>
</dbReference>
<keyword evidence="2" id="KW-0328">Glycosyltransferase</keyword>
<evidence type="ECO:0000256" key="5">
    <source>
        <dbReference type="ARBA" id="ARBA00044539"/>
    </source>
</evidence>
<proteinExistence type="inferred from homology"/>
<dbReference type="AlphaFoldDB" id="A0A382U2N0"/>
<organism evidence="8">
    <name type="scientific">marine metagenome</name>
    <dbReference type="NCBI Taxonomy" id="408172"/>
    <lineage>
        <taxon>unclassified sequences</taxon>
        <taxon>metagenomes</taxon>
        <taxon>ecological metagenomes</taxon>
    </lineage>
</organism>
<dbReference type="EC" id="2.4.1.110" evidence="4"/>
<comment type="similarity">
    <text evidence="1">Belongs to the glycosyltransferase group 1 family. Glycosyltransferase 4 subfamily.</text>
</comment>
<reference evidence="8" key="1">
    <citation type="submission" date="2018-05" db="EMBL/GenBank/DDBJ databases">
        <authorList>
            <person name="Lanie J.A."/>
            <person name="Ng W.-L."/>
            <person name="Kazmierczak K.M."/>
            <person name="Andrzejewski T.M."/>
            <person name="Davidsen T.M."/>
            <person name="Wayne K.J."/>
            <person name="Tettelin H."/>
            <person name="Glass J.I."/>
            <person name="Rusch D."/>
            <person name="Podicherti R."/>
            <person name="Tsui H.-C.T."/>
            <person name="Winkler M.E."/>
        </authorList>
    </citation>
    <scope>NUCLEOTIDE SEQUENCE</scope>
</reference>
<evidence type="ECO:0000256" key="1">
    <source>
        <dbReference type="ARBA" id="ARBA00009481"/>
    </source>
</evidence>
<dbReference type="GO" id="GO:0016438">
    <property type="term" value="F:tRNA-queuosine(34) beta-mannosyltransferase activity"/>
    <property type="evidence" value="ECO:0007669"/>
    <property type="project" value="UniProtKB-EC"/>
</dbReference>
<evidence type="ECO:0000256" key="3">
    <source>
        <dbReference type="ARBA" id="ARBA00022679"/>
    </source>
</evidence>
<dbReference type="InterPro" id="IPR051862">
    <property type="entry name" value="GT-like_domain_containing_1"/>
</dbReference>
<accession>A0A382U2N0</accession>
<evidence type="ECO:0000313" key="8">
    <source>
        <dbReference type="EMBL" id="SVD28523.1"/>
    </source>
</evidence>
<keyword evidence="3" id="KW-0808">Transferase</keyword>
<protein>
    <recommendedName>
        <fullName evidence="5">tRNA-queuosine alpha-mannosyltransferase</fullName>
        <ecNumber evidence="4">2.4.1.110</ecNumber>
    </recommendedName>
</protein>
<name>A0A382U2N0_9ZZZZ</name>
<dbReference type="Pfam" id="PF12038">
    <property type="entry name" value="QTMAN_N"/>
    <property type="match status" value="1"/>
</dbReference>
<evidence type="ECO:0000259" key="7">
    <source>
        <dbReference type="Pfam" id="PF12038"/>
    </source>
</evidence>
<dbReference type="InterPro" id="IPR022701">
    <property type="entry name" value="QTMAN_N"/>
</dbReference>
<feature type="domain" description="tRNA-queuosine alpha-mannosyltransferase N-terminal" evidence="7">
    <location>
        <begin position="6"/>
        <end position="132"/>
    </location>
</feature>
<comment type="catalytic activity">
    <reaction evidence="6">
        <text>queuosine(34) in tRNA(Asp) + GDP-alpha-D-mannose = O-4''-alpha-D-mannosylqueuosine(34) in tRNA(Asp) + GDP + H(+)</text>
        <dbReference type="Rhea" id="RHEA:12885"/>
        <dbReference type="Rhea" id="RHEA-COMP:18572"/>
        <dbReference type="Rhea" id="RHEA-COMP:18581"/>
        <dbReference type="ChEBI" id="CHEBI:15378"/>
        <dbReference type="ChEBI" id="CHEBI:57527"/>
        <dbReference type="ChEBI" id="CHEBI:58189"/>
        <dbReference type="ChEBI" id="CHEBI:194431"/>
        <dbReference type="ChEBI" id="CHEBI:194442"/>
        <dbReference type="EC" id="2.4.1.110"/>
    </reaction>
    <physiologicalReaction direction="left-to-right" evidence="6">
        <dbReference type="Rhea" id="RHEA:12886"/>
    </physiologicalReaction>
</comment>